<dbReference type="Proteomes" id="UP000007797">
    <property type="component" value="Unassembled WGS sequence"/>
</dbReference>
<proteinExistence type="predicted"/>
<sequence length="141" mass="16038">MKTLIIISSILLLLCLVSCIQGEEAYFSFKTQGSIHDFVFKLTDPKLINHARKLISGQIDSQPHIMGKIKKLSKPYNPHYEFHMDPDQISFFDFAIEVCDASLPYLEDNLKDACGAFLPGCMFCPWSSQLVEEVHPKVDKK</sequence>
<dbReference type="OrthoDB" id="14772at2759"/>
<feature type="domain" description="BP74 N-terminal" evidence="2">
    <location>
        <begin position="23"/>
        <end position="136"/>
    </location>
</feature>
<feature type="signal peptide" evidence="1">
    <location>
        <begin position="1"/>
        <end position="22"/>
    </location>
</feature>
<name>F4PLX2_CACFS</name>
<dbReference type="InterPro" id="IPR056422">
    <property type="entry name" value="BP74_N"/>
</dbReference>
<dbReference type="GeneID" id="14875542"/>
<organism evidence="3 4">
    <name type="scientific">Cavenderia fasciculata</name>
    <name type="common">Slime mold</name>
    <name type="synonym">Dictyostelium fasciculatum</name>
    <dbReference type="NCBI Taxonomy" id="261658"/>
    <lineage>
        <taxon>Eukaryota</taxon>
        <taxon>Amoebozoa</taxon>
        <taxon>Evosea</taxon>
        <taxon>Eumycetozoa</taxon>
        <taxon>Dictyostelia</taxon>
        <taxon>Acytosteliales</taxon>
        <taxon>Cavenderiaceae</taxon>
        <taxon>Cavenderia</taxon>
    </lineage>
</organism>
<dbReference type="InterPro" id="IPR053344">
    <property type="entry name" value="cAMP-inducible_BP74-like"/>
</dbReference>
<dbReference type="PANTHER" id="PTHR35883:SF1">
    <property type="entry name" value="CALMODULIN-BINDING PROTEIN CAM-BP15-RELATED"/>
    <property type="match status" value="1"/>
</dbReference>
<dbReference type="AlphaFoldDB" id="F4PLX2"/>
<feature type="chain" id="PRO_5003313228" evidence="1">
    <location>
        <begin position="23"/>
        <end position="141"/>
    </location>
</feature>
<evidence type="ECO:0000313" key="4">
    <source>
        <dbReference type="Proteomes" id="UP000007797"/>
    </source>
</evidence>
<reference evidence="4" key="1">
    <citation type="journal article" date="2011" name="Genome Res.">
        <title>Phylogeny-wide analysis of social amoeba genomes highlights ancient origins for complex intercellular communication.</title>
        <authorList>
            <person name="Heidel A.J."/>
            <person name="Lawal H.M."/>
            <person name="Felder M."/>
            <person name="Schilde C."/>
            <person name="Helps N.R."/>
            <person name="Tunggal B."/>
            <person name="Rivero F."/>
            <person name="John U."/>
            <person name="Schleicher M."/>
            <person name="Eichinger L."/>
            <person name="Platzer M."/>
            <person name="Noegel A.A."/>
            <person name="Schaap P."/>
            <person name="Gloeckner G."/>
        </authorList>
    </citation>
    <scope>NUCLEOTIDE SEQUENCE [LARGE SCALE GENOMIC DNA]</scope>
    <source>
        <strain evidence="4">SH3</strain>
    </source>
</reference>
<protein>
    <submittedName>
        <fullName evidence="3">Calmodulin-binding protein CaM-BP15</fullName>
    </submittedName>
</protein>
<dbReference type="RefSeq" id="XP_004361377.1">
    <property type="nucleotide sequence ID" value="XM_004361320.1"/>
</dbReference>
<gene>
    <name evidence="3" type="primary">cmbC</name>
    <name evidence="3" type="ORF">DFA_05659</name>
</gene>
<keyword evidence="4" id="KW-1185">Reference proteome</keyword>
<accession>F4PLX2</accession>
<evidence type="ECO:0000256" key="1">
    <source>
        <dbReference type="SAM" id="SignalP"/>
    </source>
</evidence>
<keyword evidence="1" id="KW-0732">Signal</keyword>
<dbReference type="Pfam" id="PF23621">
    <property type="entry name" value="BP74_N"/>
    <property type="match status" value="1"/>
</dbReference>
<dbReference type="EMBL" id="GL883008">
    <property type="protein sequence ID" value="EGG23526.1"/>
    <property type="molecule type" value="Genomic_DNA"/>
</dbReference>
<evidence type="ECO:0000313" key="3">
    <source>
        <dbReference type="EMBL" id="EGG23526.1"/>
    </source>
</evidence>
<dbReference type="PANTHER" id="PTHR35883">
    <property type="entry name" value="CYCLIC AMP-INDUCIBLE PROTEIN BP74-RELATED"/>
    <property type="match status" value="1"/>
</dbReference>
<evidence type="ECO:0000259" key="2">
    <source>
        <dbReference type="Pfam" id="PF23621"/>
    </source>
</evidence>
<dbReference type="KEGG" id="dfa:DFA_05659"/>
<dbReference type="OMA" id="ADYNPRF"/>